<comment type="caution">
    <text evidence="1">The sequence shown here is derived from an EMBL/GenBank/DDBJ whole genome shotgun (WGS) entry which is preliminary data.</text>
</comment>
<keyword evidence="3" id="KW-1185">Reference proteome</keyword>
<evidence type="ECO:0000313" key="2">
    <source>
        <dbReference type="EMBL" id="CAF1528568.1"/>
    </source>
</evidence>
<dbReference type="EMBL" id="CAJNOJ010000576">
    <property type="protein sequence ID" value="CAF1488575.1"/>
    <property type="molecule type" value="Genomic_DNA"/>
</dbReference>
<dbReference type="Proteomes" id="UP000663828">
    <property type="component" value="Unassembled WGS sequence"/>
</dbReference>
<organism evidence="1 4">
    <name type="scientific">Adineta ricciae</name>
    <name type="common">Rotifer</name>
    <dbReference type="NCBI Taxonomy" id="249248"/>
    <lineage>
        <taxon>Eukaryota</taxon>
        <taxon>Metazoa</taxon>
        <taxon>Spiralia</taxon>
        <taxon>Gnathifera</taxon>
        <taxon>Rotifera</taxon>
        <taxon>Eurotatoria</taxon>
        <taxon>Bdelloidea</taxon>
        <taxon>Adinetida</taxon>
        <taxon>Adinetidae</taxon>
        <taxon>Adineta</taxon>
    </lineage>
</organism>
<proteinExistence type="predicted"/>
<gene>
    <name evidence="1" type="ORF">EDS130_LOCUS41879</name>
    <name evidence="2" type="ORF">XAT740_LOCUS41291</name>
</gene>
<evidence type="ECO:0000313" key="4">
    <source>
        <dbReference type="Proteomes" id="UP000663852"/>
    </source>
</evidence>
<name>A0A815S788_ADIRI</name>
<dbReference type="AlphaFoldDB" id="A0A815S788"/>
<reference evidence="1" key="1">
    <citation type="submission" date="2021-02" db="EMBL/GenBank/DDBJ databases">
        <authorList>
            <person name="Nowell W R."/>
        </authorList>
    </citation>
    <scope>NUCLEOTIDE SEQUENCE</scope>
</reference>
<accession>A0A815S788</accession>
<evidence type="ECO:0000313" key="1">
    <source>
        <dbReference type="EMBL" id="CAF1488575.1"/>
    </source>
</evidence>
<evidence type="ECO:0000313" key="3">
    <source>
        <dbReference type="Proteomes" id="UP000663828"/>
    </source>
</evidence>
<dbReference type="Proteomes" id="UP000663852">
    <property type="component" value="Unassembled WGS sequence"/>
</dbReference>
<protein>
    <submittedName>
        <fullName evidence="1">Uncharacterized protein</fullName>
    </submittedName>
</protein>
<dbReference type="EMBL" id="CAJNOR010004808">
    <property type="protein sequence ID" value="CAF1528568.1"/>
    <property type="molecule type" value="Genomic_DNA"/>
</dbReference>
<sequence length="102" mass="11406">MHGSSEVSIHCTTYDYYTKTCFRRNALISINQNTGLVAKNSGDEFDASTVESGSVIDDEPHRHRVKCQPQVEPSPISIFIAKPGCYYISQEARKRKIPSANI</sequence>